<dbReference type="Proteomes" id="UP000255382">
    <property type="component" value="Unassembled WGS sequence"/>
</dbReference>
<keyword evidence="2" id="KW-1185">Reference proteome</keyword>
<reference evidence="1 2" key="1">
    <citation type="submission" date="2018-06" db="EMBL/GenBank/DDBJ databases">
        <authorList>
            <consortium name="Pathogen Informatics"/>
            <person name="Doyle S."/>
        </authorList>
    </citation>
    <scope>NUCLEOTIDE SEQUENCE [LARGE SCALE GENOMIC DNA]</scope>
    <source>
        <strain evidence="1 2">NCTC5050</strain>
    </source>
</reference>
<proteinExistence type="predicted"/>
<dbReference type="EMBL" id="UGLZ01000005">
    <property type="protein sequence ID" value="STV54856.1"/>
    <property type="molecule type" value="Genomic_DNA"/>
</dbReference>
<accession>A0A378BVR5</accession>
<dbReference type="SUPFAM" id="SSF53850">
    <property type="entry name" value="Periplasmic binding protein-like II"/>
    <property type="match status" value="1"/>
</dbReference>
<evidence type="ECO:0000313" key="1">
    <source>
        <dbReference type="EMBL" id="STV54856.1"/>
    </source>
</evidence>
<name>A0A378BVR5_KLEPO</name>
<dbReference type="Gene3D" id="3.10.105.10">
    <property type="entry name" value="Dipeptide-binding Protein, Domain 3"/>
    <property type="match status" value="1"/>
</dbReference>
<dbReference type="AlphaFoldDB" id="A0A378BVR5"/>
<protein>
    <submittedName>
        <fullName evidence="1">Putative family 5 extracellular solute-binding protein</fullName>
    </submittedName>
</protein>
<organism evidence="1 2">
    <name type="scientific">Klebsiella pneumoniae subsp. ozaenae</name>
    <dbReference type="NCBI Taxonomy" id="574"/>
    <lineage>
        <taxon>Bacteria</taxon>
        <taxon>Pseudomonadati</taxon>
        <taxon>Pseudomonadota</taxon>
        <taxon>Gammaproteobacteria</taxon>
        <taxon>Enterobacterales</taxon>
        <taxon>Enterobacteriaceae</taxon>
        <taxon>Klebsiella/Raoultella group</taxon>
        <taxon>Klebsiella</taxon>
        <taxon>Klebsiella pneumoniae complex</taxon>
    </lineage>
</organism>
<evidence type="ECO:0000313" key="2">
    <source>
        <dbReference type="Proteomes" id="UP000255382"/>
    </source>
</evidence>
<sequence length="165" mass="17459">MWISKWWNGTPCLPTGAWAPGTPPAKGIDAINVSAAVNDPYFGLIRFSTAKAFPPVATNWGYFSTPETEKLAAAVKHAFTPAEMNKAAGELHAALVDQVPFLFVAHDVGPRAISPAVTGGGATAELVYRPQPGEQKRVIAKGATDDQYAAIPHSAGYPHHAGGWR</sequence>
<gene>
    <name evidence="1" type="ORF">NCTC5050_05911</name>
</gene>